<proteinExistence type="predicted"/>
<evidence type="ECO:0000313" key="1">
    <source>
        <dbReference type="EMBL" id="KAJ54493.1"/>
    </source>
</evidence>
<evidence type="ECO:0000313" key="2">
    <source>
        <dbReference type="Proteomes" id="UP000026249"/>
    </source>
</evidence>
<dbReference type="EMBL" id="JFKE01000007">
    <property type="protein sequence ID" value="KAJ54493.1"/>
    <property type="molecule type" value="Genomic_DNA"/>
</dbReference>
<gene>
    <name evidence="1" type="ORF">ACMU_17445</name>
</gene>
<dbReference type="AlphaFoldDB" id="A0A037ZFW0"/>
<organism evidence="1 2">
    <name type="scientific">Actibacterium mucosum KCTC 23349</name>
    <dbReference type="NCBI Taxonomy" id="1454373"/>
    <lineage>
        <taxon>Bacteria</taxon>
        <taxon>Pseudomonadati</taxon>
        <taxon>Pseudomonadota</taxon>
        <taxon>Alphaproteobacteria</taxon>
        <taxon>Rhodobacterales</taxon>
        <taxon>Roseobacteraceae</taxon>
        <taxon>Actibacterium</taxon>
    </lineage>
</organism>
<name>A0A037ZFW0_9RHOB</name>
<reference evidence="1 2" key="1">
    <citation type="submission" date="2014-03" db="EMBL/GenBank/DDBJ databases">
        <title>Draft Genome Sequence of Actibacterium mucosum KCTC 23349, a Marine Alphaproteobacterium with Complex Ionic Requirements Isolated from Mediterranean Seawater at Malvarrosa Beach, Valencia, Spain.</title>
        <authorList>
            <person name="Arahal D.R."/>
            <person name="Shao Z."/>
            <person name="Lai Q."/>
            <person name="Pujalte M.J."/>
        </authorList>
    </citation>
    <scope>NUCLEOTIDE SEQUENCE [LARGE SCALE GENOMIC DNA]</scope>
    <source>
        <strain evidence="1 2">KCTC 23349</strain>
    </source>
</reference>
<accession>A0A037ZFW0</accession>
<sequence length="47" mass="5404">MSNRTAAIFFLVIAGLIGADLVLNEGVYSLFLARKFVELVDWLKFWR</sequence>
<comment type="caution">
    <text evidence="1">The sequence shown here is derived from an EMBL/GenBank/DDBJ whole genome shotgun (WGS) entry which is preliminary data.</text>
</comment>
<keyword evidence="2" id="KW-1185">Reference proteome</keyword>
<dbReference type="Proteomes" id="UP000026249">
    <property type="component" value="Unassembled WGS sequence"/>
</dbReference>
<protein>
    <submittedName>
        <fullName evidence="1">Glyceraldehyde-3-phosphate dehydrogenase</fullName>
    </submittedName>
</protein>
<dbReference type="RefSeq" id="WP_035261257.1">
    <property type="nucleotide sequence ID" value="NZ_JFKE01000007.1"/>
</dbReference>